<proteinExistence type="predicted"/>
<evidence type="ECO:0000313" key="3">
    <source>
        <dbReference type="EMBL" id="CRX38132.1"/>
    </source>
</evidence>
<feature type="region of interest" description="Disordered" evidence="1">
    <location>
        <begin position="31"/>
        <end position="67"/>
    </location>
</feature>
<dbReference type="Proteomes" id="UP000220251">
    <property type="component" value="Unassembled WGS sequence"/>
</dbReference>
<protein>
    <submittedName>
        <fullName evidence="3">Putative secreted protein</fullName>
    </submittedName>
</protein>
<dbReference type="AlphaFoldDB" id="A0A0H5DP50"/>
<keyword evidence="2" id="KW-0732">Signal</keyword>
<keyword evidence="4" id="KW-1185">Reference proteome</keyword>
<organism evidence="3 4">
    <name type="scientific">Estrella lausannensis</name>
    <dbReference type="NCBI Taxonomy" id="483423"/>
    <lineage>
        <taxon>Bacteria</taxon>
        <taxon>Pseudomonadati</taxon>
        <taxon>Chlamydiota</taxon>
        <taxon>Chlamydiia</taxon>
        <taxon>Parachlamydiales</taxon>
        <taxon>Candidatus Criblamydiaceae</taxon>
        <taxon>Estrella</taxon>
    </lineage>
</organism>
<dbReference type="EMBL" id="CWGJ01000011">
    <property type="protein sequence ID" value="CRX38132.1"/>
    <property type="molecule type" value="Genomic_DNA"/>
</dbReference>
<feature type="signal peptide" evidence="2">
    <location>
        <begin position="1"/>
        <end position="21"/>
    </location>
</feature>
<accession>A0A0H5DP50</accession>
<evidence type="ECO:0000313" key="4">
    <source>
        <dbReference type="Proteomes" id="UP000220251"/>
    </source>
</evidence>
<evidence type="ECO:0000256" key="2">
    <source>
        <dbReference type="SAM" id="SignalP"/>
    </source>
</evidence>
<name>A0A0H5DP50_9BACT</name>
<gene>
    <name evidence="3" type="ORF">ELAC_0780</name>
</gene>
<sequence length="159" mass="18245">MKSRFKTFTLLMLTLASPLLAVEGSSQRPALQAVPVPESGRSQAAPQRDAGRPQVVPGRDAMRNRDRGHAVVGNRMERVERVDCRRARRPCYPRRECVVVAGRWDPVLYEPVRYVRRPIVREVVVVDECPCCYNPIYEECDSCECGFEFSFRASNRRCR</sequence>
<evidence type="ECO:0000256" key="1">
    <source>
        <dbReference type="SAM" id="MobiDB-lite"/>
    </source>
</evidence>
<dbReference type="RefSeq" id="WP_098037981.1">
    <property type="nucleotide sequence ID" value="NZ_CWGJ01000011.1"/>
</dbReference>
<reference evidence="4" key="1">
    <citation type="submission" date="2015-06" db="EMBL/GenBank/DDBJ databases">
        <authorList>
            <person name="Bertelli C."/>
        </authorList>
    </citation>
    <scope>NUCLEOTIDE SEQUENCE [LARGE SCALE GENOMIC DNA]</scope>
    <source>
        <strain evidence="4">CRIB-30</strain>
    </source>
</reference>
<feature type="chain" id="PRO_5005217763" evidence="2">
    <location>
        <begin position="22"/>
        <end position="159"/>
    </location>
</feature>